<dbReference type="Proteomes" id="UP000324101">
    <property type="component" value="Chromosome"/>
</dbReference>
<proteinExistence type="predicted"/>
<reference evidence="1 2" key="1">
    <citation type="submission" date="2018-05" db="EMBL/GenBank/DDBJ databases">
        <title>Streptomyces venezuelae.</title>
        <authorList>
            <person name="Kim W."/>
            <person name="Lee N."/>
            <person name="Cho B.-K."/>
        </authorList>
    </citation>
    <scope>NUCLEOTIDE SEQUENCE [LARGE SCALE GENOMIC DNA]</scope>
    <source>
        <strain evidence="1 2">ATCC 21018</strain>
    </source>
</reference>
<evidence type="ECO:0000313" key="1">
    <source>
        <dbReference type="EMBL" id="QES57376.1"/>
    </source>
</evidence>
<dbReference type="EMBL" id="CP029189">
    <property type="protein sequence ID" value="QES57376.1"/>
    <property type="molecule type" value="Genomic_DNA"/>
</dbReference>
<sequence length="142" mass="15435">MTRTFKYRFRSPLGGLAADLSARTVPPGEAAGPSVGIYRGVRLLLPGTGMYWEDLAWLSFTVALRAEDLCTRYPDGVCIEIVSFDFPLADYRPEVAALAMDGWLREELGLPDTGITCAYSGGADPYAFAWGGAEPPLRSPRL</sequence>
<dbReference type="AlphaFoldDB" id="A0A5P2DQK0"/>
<organism evidence="1 2">
    <name type="scientific">Streptomyces venezuelae</name>
    <dbReference type="NCBI Taxonomy" id="54571"/>
    <lineage>
        <taxon>Bacteria</taxon>
        <taxon>Bacillati</taxon>
        <taxon>Actinomycetota</taxon>
        <taxon>Actinomycetes</taxon>
        <taxon>Kitasatosporales</taxon>
        <taxon>Streptomycetaceae</taxon>
        <taxon>Streptomyces</taxon>
    </lineage>
</organism>
<accession>A0A5P2DQK0</accession>
<evidence type="ECO:0000313" key="2">
    <source>
        <dbReference type="Proteomes" id="UP000324101"/>
    </source>
</evidence>
<name>A0A5P2DQK0_STRVZ</name>
<gene>
    <name evidence="1" type="ORF">DEJ51_26990</name>
</gene>
<dbReference type="OrthoDB" id="4191074at2"/>
<dbReference type="RefSeq" id="WP_150260182.1">
    <property type="nucleotide sequence ID" value="NZ_CP029189.1"/>
</dbReference>
<protein>
    <submittedName>
        <fullName evidence="1">Uncharacterized protein</fullName>
    </submittedName>
</protein>